<protein>
    <recommendedName>
        <fullName evidence="3">DUF7703 domain-containing protein</fullName>
    </recommendedName>
</protein>
<feature type="transmembrane region" description="Helical" evidence="2">
    <location>
        <begin position="199"/>
        <end position="222"/>
    </location>
</feature>
<keyword evidence="2" id="KW-1133">Transmembrane helix</keyword>
<dbReference type="AlphaFoldDB" id="A0A6A6WWA9"/>
<feature type="transmembrane region" description="Helical" evidence="2">
    <location>
        <begin position="76"/>
        <end position="101"/>
    </location>
</feature>
<dbReference type="PANTHER" id="PTHR37013">
    <property type="entry name" value="INTEGRAL MEMBRANE PROTEIN (AFU_ORTHOLOGUE AFUA_1G05950)-RELATED"/>
    <property type="match status" value="1"/>
</dbReference>
<dbReference type="Pfam" id="PF24802">
    <property type="entry name" value="DUF7703"/>
    <property type="match status" value="1"/>
</dbReference>
<evidence type="ECO:0000313" key="4">
    <source>
        <dbReference type="EMBL" id="KAF2788174.1"/>
    </source>
</evidence>
<proteinExistence type="predicted"/>
<accession>A0A6A6WWA9</accession>
<dbReference type="InterPro" id="IPR056120">
    <property type="entry name" value="DUF7703"/>
</dbReference>
<dbReference type="EMBL" id="MU002240">
    <property type="protein sequence ID" value="KAF2788174.1"/>
    <property type="molecule type" value="Genomic_DNA"/>
</dbReference>
<feature type="transmembrane region" description="Helical" evidence="2">
    <location>
        <begin position="113"/>
        <end position="134"/>
    </location>
</feature>
<dbReference type="Proteomes" id="UP000799757">
    <property type="component" value="Unassembled WGS sequence"/>
</dbReference>
<feature type="transmembrane region" description="Helical" evidence="2">
    <location>
        <begin position="154"/>
        <end position="172"/>
    </location>
</feature>
<reference evidence="4" key="1">
    <citation type="journal article" date="2020" name="Stud. Mycol.">
        <title>101 Dothideomycetes genomes: a test case for predicting lifestyles and emergence of pathogens.</title>
        <authorList>
            <person name="Haridas S."/>
            <person name="Albert R."/>
            <person name="Binder M."/>
            <person name="Bloem J."/>
            <person name="Labutti K."/>
            <person name="Salamov A."/>
            <person name="Andreopoulos B."/>
            <person name="Baker S."/>
            <person name="Barry K."/>
            <person name="Bills G."/>
            <person name="Bluhm B."/>
            <person name="Cannon C."/>
            <person name="Castanera R."/>
            <person name="Culley D."/>
            <person name="Daum C."/>
            <person name="Ezra D."/>
            <person name="Gonzalez J."/>
            <person name="Henrissat B."/>
            <person name="Kuo A."/>
            <person name="Liang C."/>
            <person name="Lipzen A."/>
            <person name="Lutzoni F."/>
            <person name="Magnuson J."/>
            <person name="Mondo S."/>
            <person name="Nolan M."/>
            <person name="Ohm R."/>
            <person name="Pangilinan J."/>
            <person name="Park H.-J."/>
            <person name="Ramirez L."/>
            <person name="Alfaro M."/>
            <person name="Sun H."/>
            <person name="Tritt A."/>
            <person name="Yoshinaga Y."/>
            <person name="Zwiers L.-H."/>
            <person name="Turgeon B."/>
            <person name="Goodwin S."/>
            <person name="Spatafora J."/>
            <person name="Crous P."/>
            <person name="Grigoriev I."/>
        </authorList>
    </citation>
    <scope>NUCLEOTIDE SEQUENCE</scope>
    <source>
        <strain evidence="4">CBS 109.77</strain>
    </source>
</reference>
<sequence length="347" mass="39250">MGVAEDLKNDLPVAMTMAAFMGVAWYICVELNIRLFLTFLRKKGLYFWACCVGSWGVMTQPLFMVMADFEQITNPYLALTLIYISWWMMVIPQSVVLYSRLHLVVSNPDHLRYILYMIIFTTVFISLPTMGLGIAAQASRIPRLMSANLIWDRVQVSIFFVQETIISVLYIIETRRVLRNRSTLGEDDKTIQTVMHHLIYTNLLVVFLDASLLGMSYSNFFYVQAAYKPCVYGVKLRVEFSILNRLVQTLRGSSQRSYAGGTDPSGGRKTASGRAEWHNSHHNNVRLETYTPQSEVNIMPPHVGRDSTPSVEEGPYGRDGIVQTTRISVVPSKPADVAQPSGGWKNE</sequence>
<keyword evidence="5" id="KW-1185">Reference proteome</keyword>
<evidence type="ECO:0000256" key="2">
    <source>
        <dbReference type="SAM" id="Phobius"/>
    </source>
</evidence>
<evidence type="ECO:0000256" key="1">
    <source>
        <dbReference type="SAM" id="MobiDB-lite"/>
    </source>
</evidence>
<keyword evidence="2" id="KW-0812">Transmembrane</keyword>
<evidence type="ECO:0000313" key="5">
    <source>
        <dbReference type="Proteomes" id="UP000799757"/>
    </source>
</evidence>
<dbReference type="PANTHER" id="PTHR37013:SF4">
    <property type="entry name" value="INTEGRAL MEMBRANE PROTEIN"/>
    <property type="match status" value="1"/>
</dbReference>
<feature type="region of interest" description="Disordered" evidence="1">
    <location>
        <begin position="254"/>
        <end position="318"/>
    </location>
</feature>
<organism evidence="4 5">
    <name type="scientific">Melanomma pulvis-pyrius CBS 109.77</name>
    <dbReference type="NCBI Taxonomy" id="1314802"/>
    <lineage>
        <taxon>Eukaryota</taxon>
        <taxon>Fungi</taxon>
        <taxon>Dikarya</taxon>
        <taxon>Ascomycota</taxon>
        <taxon>Pezizomycotina</taxon>
        <taxon>Dothideomycetes</taxon>
        <taxon>Pleosporomycetidae</taxon>
        <taxon>Pleosporales</taxon>
        <taxon>Melanommataceae</taxon>
        <taxon>Melanomma</taxon>
    </lineage>
</organism>
<feature type="transmembrane region" description="Helical" evidence="2">
    <location>
        <begin position="12"/>
        <end position="33"/>
    </location>
</feature>
<gene>
    <name evidence="4" type="ORF">K505DRAFT_256130</name>
</gene>
<keyword evidence="2" id="KW-0472">Membrane</keyword>
<feature type="transmembrane region" description="Helical" evidence="2">
    <location>
        <begin position="45"/>
        <end position="64"/>
    </location>
</feature>
<evidence type="ECO:0000259" key="3">
    <source>
        <dbReference type="Pfam" id="PF24802"/>
    </source>
</evidence>
<feature type="domain" description="DUF7703" evidence="3">
    <location>
        <begin position="14"/>
        <end position="253"/>
    </location>
</feature>
<name>A0A6A6WWA9_9PLEO</name>
<dbReference type="OrthoDB" id="405906at2759"/>